<keyword evidence="3" id="KW-1133">Transmembrane helix</keyword>
<keyword evidence="6" id="KW-1185">Reference proteome</keyword>
<keyword evidence="3" id="KW-0472">Membrane</keyword>
<dbReference type="PANTHER" id="PTHR47523">
    <property type="entry name" value="F21O3.11 PROTEIN"/>
    <property type="match status" value="1"/>
</dbReference>
<dbReference type="InterPro" id="IPR002921">
    <property type="entry name" value="Fungal_lipase-type"/>
</dbReference>
<feature type="region of interest" description="Disordered" evidence="2">
    <location>
        <begin position="1"/>
        <end position="33"/>
    </location>
</feature>
<evidence type="ECO:0000313" key="6">
    <source>
        <dbReference type="Proteomes" id="UP001457282"/>
    </source>
</evidence>
<dbReference type="Pfam" id="PF01764">
    <property type="entry name" value="Lipase_3"/>
    <property type="match status" value="1"/>
</dbReference>
<evidence type="ECO:0000313" key="5">
    <source>
        <dbReference type="EMBL" id="KAK9944626.1"/>
    </source>
</evidence>
<dbReference type="Proteomes" id="UP001457282">
    <property type="component" value="Unassembled WGS sequence"/>
</dbReference>
<feature type="domain" description="Fungal lipase-type" evidence="4">
    <location>
        <begin position="146"/>
        <end position="203"/>
    </location>
</feature>
<accession>A0AAW1Y693</accession>
<organism evidence="5 6">
    <name type="scientific">Rubus argutus</name>
    <name type="common">Southern blackberry</name>
    <dbReference type="NCBI Taxonomy" id="59490"/>
    <lineage>
        <taxon>Eukaryota</taxon>
        <taxon>Viridiplantae</taxon>
        <taxon>Streptophyta</taxon>
        <taxon>Embryophyta</taxon>
        <taxon>Tracheophyta</taxon>
        <taxon>Spermatophyta</taxon>
        <taxon>Magnoliopsida</taxon>
        <taxon>eudicotyledons</taxon>
        <taxon>Gunneridae</taxon>
        <taxon>Pentapetalae</taxon>
        <taxon>rosids</taxon>
        <taxon>fabids</taxon>
        <taxon>Rosales</taxon>
        <taxon>Rosaceae</taxon>
        <taxon>Rosoideae</taxon>
        <taxon>Rosoideae incertae sedis</taxon>
        <taxon>Rubus</taxon>
    </lineage>
</organism>
<protein>
    <recommendedName>
        <fullName evidence="4">Fungal lipase-type domain-containing protein</fullName>
    </recommendedName>
</protein>
<dbReference type="InterPro" id="IPR029058">
    <property type="entry name" value="AB_hydrolase_fold"/>
</dbReference>
<feature type="transmembrane region" description="Helical" evidence="3">
    <location>
        <begin position="182"/>
        <end position="206"/>
    </location>
</feature>
<dbReference type="GO" id="GO:0016787">
    <property type="term" value="F:hydrolase activity"/>
    <property type="evidence" value="ECO:0007669"/>
    <property type="project" value="UniProtKB-KW"/>
</dbReference>
<comment type="caution">
    <text evidence="5">The sequence shown here is derived from an EMBL/GenBank/DDBJ whole genome shotgun (WGS) entry which is preliminary data.</text>
</comment>
<sequence>MESIQSRVEVMAEGAASRDPQGVRAPPEATPRSLRRRQGRLPLRLAGHHLLHGPLRVSLQEACFRPSSDHVPHRYLLAEAGDTLFASFIGTKQYKDVMTDANILQGAIFHEDPVEDTEVIETNKPNPPRKGNGENSFNPLESKTKQVNDKAKPAAHRGFLARAKGIPALELYRLAQKKKRNLVLCGHSLGGAVAVLGTLAILRVVAASSSSKENGNIFALFLRPKKDHKYRFYWNIYHHSIGYLILILGIVNVF</sequence>
<dbReference type="PANTHER" id="PTHR47523:SF1">
    <property type="entry name" value="F21O3.11 PROTEIN"/>
    <property type="match status" value="1"/>
</dbReference>
<keyword evidence="1" id="KW-0378">Hydrolase</keyword>
<evidence type="ECO:0000256" key="3">
    <source>
        <dbReference type="SAM" id="Phobius"/>
    </source>
</evidence>
<feature type="transmembrane region" description="Helical" evidence="3">
    <location>
        <begin position="232"/>
        <end position="253"/>
    </location>
</feature>
<feature type="region of interest" description="Disordered" evidence="2">
    <location>
        <begin position="119"/>
        <end position="150"/>
    </location>
</feature>
<reference evidence="5 6" key="1">
    <citation type="journal article" date="2023" name="G3 (Bethesda)">
        <title>A chromosome-length genome assembly and annotation of blackberry (Rubus argutus, cv. 'Hillquist').</title>
        <authorList>
            <person name="Bruna T."/>
            <person name="Aryal R."/>
            <person name="Dudchenko O."/>
            <person name="Sargent D.J."/>
            <person name="Mead D."/>
            <person name="Buti M."/>
            <person name="Cavallini A."/>
            <person name="Hytonen T."/>
            <person name="Andres J."/>
            <person name="Pham M."/>
            <person name="Weisz D."/>
            <person name="Mascagni F."/>
            <person name="Usai G."/>
            <person name="Natali L."/>
            <person name="Bassil N."/>
            <person name="Fernandez G.E."/>
            <person name="Lomsadze A."/>
            <person name="Armour M."/>
            <person name="Olukolu B."/>
            <person name="Poorten T."/>
            <person name="Britton C."/>
            <person name="Davik J."/>
            <person name="Ashrafi H."/>
            <person name="Aiden E.L."/>
            <person name="Borodovsky M."/>
            <person name="Worthington M."/>
        </authorList>
    </citation>
    <scope>NUCLEOTIDE SEQUENCE [LARGE SCALE GENOMIC DNA]</scope>
    <source>
        <strain evidence="5">PI 553951</strain>
    </source>
</reference>
<evidence type="ECO:0000256" key="1">
    <source>
        <dbReference type="ARBA" id="ARBA00022801"/>
    </source>
</evidence>
<dbReference type="GO" id="GO:0006629">
    <property type="term" value="P:lipid metabolic process"/>
    <property type="evidence" value="ECO:0007669"/>
    <property type="project" value="InterPro"/>
</dbReference>
<evidence type="ECO:0000259" key="4">
    <source>
        <dbReference type="Pfam" id="PF01764"/>
    </source>
</evidence>
<dbReference type="AlphaFoldDB" id="A0AAW1Y693"/>
<proteinExistence type="predicted"/>
<name>A0AAW1Y693_RUBAR</name>
<keyword evidence="3" id="KW-0812">Transmembrane</keyword>
<dbReference type="SUPFAM" id="SSF53474">
    <property type="entry name" value="alpha/beta-Hydrolases"/>
    <property type="match status" value="1"/>
</dbReference>
<evidence type="ECO:0000256" key="2">
    <source>
        <dbReference type="SAM" id="MobiDB-lite"/>
    </source>
</evidence>
<dbReference type="Gene3D" id="3.40.50.1820">
    <property type="entry name" value="alpha/beta hydrolase"/>
    <property type="match status" value="1"/>
</dbReference>
<gene>
    <name evidence="5" type="ORF">M0R45_010186</name>
</gene>
<dbReference type="CDD" id="cd08760">
    <property type="entry name" value="Cyt_b561_FRRS1_like"/>
    <property type="match status" value="1"/>
</dbReference>
<dbReference type="EMBL" id="JBEDUW010000002">
    <property type="protein sequence ID" value="KAK9944626.1"/>
    <property type="molecule type" value="Genomic_DNA"/>
</dbReference>